<proteinExistence type="predicted"/>
<name>A0A4S3TG67_9EURY</name>
<evidence type="ECO:0000313" key="2">
    <source>
        <dbReference type="EMBL" id="THE62924.1"/>
    </source>
</evidence>
<dbReference type="Proteomes" id="UP000318864">
    <property type="component" value="Unassembled WGS sequence"/>
</dbReference>
<feature type="compositionally biased region" description="Basic and acidic residues" evidence="1">
    <location>
        <begin position="16"/>
        <end position="31"/>
    </location>
</feature>
<feature type="region of interest" description="Disordered" evidence="1">
    <location>
        <begin position="315"/>
        <end position="342"/>
    </location>
</feature>
<dbReference type="RefSeq" id="WP_141466555.1">
    <property type="nucleotide sequence ID" value="NZ_RBZW01000076.1"/>
</dbReference>
<feature type="compositionally biased region" description="Low complexity" evidence="1">
    <location>
        <begin position="315"/>
        <end position="329"/>
    </location>
</feature>
<gene>
    <name evidence="2" type="ORF">D8Y22_20950</name>
</gene>
<accession>A0A4S3TG67</accession>
<evidence type="ECO:0000256" key="1">
    <source>
        <dbReference type="SAM" id="MobiDB-lite"/>
    </source>
</evidence>
<reference evidence="2 3" key="1">
    <citation type="submission" date="2018-10" db="EMBL/GenBank/DDBJ databases">
        <title>Natronolimnobius sp. XQ-INN 246 isolated from Inner Mongolia Autonomous Region of China.</title>
        <authorList>
            <person name="Xue Q."/>
        </authorList>
    </citation>
    <scope>NUCLEOTIDE SEQUENCE [LARGE SCALE GENOMIC DNA]</scope>
    <source>
        <strain evidence="2 3">XQ-INN 246</strain>
    </source>
</reference>
<feature type="compositionally biased region" description="Basic and acidic residues" evidence="1">
    <location>
        <begin position="40"/>
        <end position="52"/>
    </location>
</feature>
<evidence type="ECO:0000313" key="3">
    <source>
        <dbReference type="Proteomes" id="UP000318864"/>
    </source>
</evidence>
<organism evidence="2 3">
    <name type="scientific">Salinadaptatus halalkaliphilus</name>
    <dbReference type="NCBI Taxonomy" id="2419781"/>
    <lineage>
        <taxon>Archaea</taxon>
        <taxon>Methanobacteriati</taxon>
        <taxon>Methanobacteriota</taxon>
        <taxon>Stenosarchaea group</taxon>
        <taxon>Halobacteria</taxon>
        <taxon>Halobacteriales</taxon>
        <taxon>Natrialbaceae</taxon>
        <taxon>Salinadaptatus</taxon>
    </lineage>
</organism>
<comment type="caution">
    <text evidence="2">The sequence shown here is derived from an EMBL/GenBank/DDBJ whole genome shotgun (WGS) entry which is preliminary data.</text>
</comment>
<dbReference type="OrthoDB" id="157291at2157"/>
<evidence type="ECO:0008006" key="4">
    <source>
        <dbReference type="Google" id="ProtNLM"/>
    </source>
</evidence>
<dbReference type="AlphaFoldDB" id="A0A4S3TG67"/>
<protein>
    <recommendedName>
        <fullName evidence="4">DUF2382 domain-containing protein</fullName>
    </recommendedName>
</protein>
<sequence length="423" mass="47017">MSNDPSPDDGPGQRRMTTDPDRIREWADTHDAVPVSTHGGEGHGHSLVRRDELESDHEESTWEAFAETIRTEDLVFVYHEEEESTGEELGQFELIEREAAFDRASLGRSKLEDQLRKGETVTTEIIETQVVETQVVERDTIESEIVETELVERQPVDSELLNREIVDTKFVSADLIKVTTDESRLETVEEVERYTIESQVVDVDIDQHDELEHDEVETNVELESVQRSILESDVVRADVAAADVVDREVIESRRGEGDTVRSELLERRTVEEQIDERSRLTFRLEETEVLESEVVGSDVLEGGIMDLEEYGEMGPTAASDTAGTAANAGSEMPTAGSGSVEFSADDQGKVVVGETGEQIGIVAEVEGQTAYVDPEPGLADRLRARLNWGGHDAEDYPVEAAEINEITDEEVIVESPTDADEME</sequence>
<keyword evidence="3" id="KW-1185">Reference proteome</keyword>
<dbReference type="EMBL" id="RBZW01000076">
    <property type="protein sequence ID" value="THE62924.1"/>
    <property type="molecule type" value="Genomic_DNA"/>
</dbReference>
<feature type="region of interest" description="Disordered" evidence="1">
    <location>
        <begin position="1"/>
        <end position="57"/>
    </location>
</feature>